<dbReference type="RefSeq" id="XP_006696055.1">
    <property type="nucleotide sequence ID" value="XM_006695992.1"/>
</dbReference>
<dbReference type="OMA" id="YVEAREW"/>
<dbReference type="Proteomes" id="UP000008066">
    <property type="component" value="Unassembled WGS sequence"/>
</dbReference>
<dbReference type="STRING" id="759272.G0SCI4"/>
<protein>
    <submittedName>
        <fullName evidence="2">Uncharacterized protein</fullName>
    </submittedName>
</protein>
<dbReference type="HOGENOM" id="CLU_053748_0_0_1"/>
<accession>G0SCI4</accession>
<reference evidence="2 3" key="1">
    <citation type="journal article" date="2011" name="Cell">
        <title>Insight into structure and assembly of the nuclear pore complex by utilizing the genome of a eukaryotic thermophile.</title>
        <authorList>
            <person name="Amlacher S."/>
            <person name="Sarges P."/>
            <person name="Flemming D."/>
            <person name="van Noort V."/>
            <person name="Kunze R."/>
            <person name="Devos D.P."/>
            <person name="Arumugam M."/>
            <person name="Bork P."/>
            <person name="Hurt E."/>
        </authorList>
    </citation>
    <scope>NUCLEOTIDE SEQUENCE [LARGE SCALE GENOMIC DNA]</scope>
    <source>
        <strain evidence="3">DSM 1495 / CBS 144.50 / IMI 039719</strain>
    </source>
</reference>
<feature type="region of interest" description="Disordered" evidence="1">
    <location>
        <begin position="31"/>
        <end position="129"/>
    </location>
</feature>
<dbReference type="EMBL" id="GL988045">
    <property type="protein sequence ID" value="EGS19110.1"/>
    <property type="molecule type" value="Genomic_DNA"/>
</dbReference>
<dbReference type="OrthoDB" id="5365739at2759"/>
<evidence type="ECO:0000256" key="1">
    <source>
        <dbReference type="SAM" id="MobiDB-lite"/>
    </source>
</evidence>
<feature type="compositionally biased region" description="Low complexity" evidence="1">
    <location>
        <begin position="31"/>
        <end position="46"/>
    </location>
</feature>
<gene>
    <name evidence="2" type="ORF">CTHT_0057340</name>
</gene>
<keyword evidence="3" id="KW-1185">Reference proteome</keyword>
<organism evidence="3">
    <name type="scientific">Chaetomium thermophilum (strain DSM 1495 / CBS 144.50 / IMI 039719)</name>
    <name type="common">Thermochaetoides thermophila</name>
    <dbReference type="NCBI Taxonomy" id="759272"/>
    <lineage>
        <taxon>Eukaryota</taxon>
        <taxon>Fungi</taxon>
        <taxon>Dikarya</taxon>
        <taxon>Ascomycota</taxon>
        <taxon>Pezizomycotina</taxon>
        <taxon>Sordariomycetes</taxon>
        <taxon>Sordariomycetidae</taxon>
        <taxon>Sordariales</taxon>
        <taxon>Chaetomiaceae</taxon>
        <taxon>Thermochaetoides</taxon>
    </lineage>
</organism>
<sequence>MHGQVVRVALRPGRTAQGLRAALLQQHPALSTTTATQAHTFSTTSTVHDDEPRTNSTNNADAPSLSPSSGPSTPLRPSSIERSSAAASRLAQLRLRSSATSSPDNVSTEANSETTTAARPSARGPAPQAGRRAIDLRNLSATGPAAAGSGKVLNLRTLRGVFRKSPASPVARSQMASGTFSIARGSAFGRDRRAEAAERGEGARAAARRRRRGAKLVLGKGEKKEKKDAKKLKFSPAGQAYLDQLDQGTEQPYVPEVSKETLSGYGAPVATDVALGKVETVIRAMRLMAGGMAFNNESGVTADLTDVLNRYKKKQPVFLHSKGEKEWIERALPKHHFLPPDPELKKAIIDATVRGKYDEEATKFAELSDVRGIMANFHSRTHTYRASDSERFINKVLSLLPGGAESRPEAKKAQ</sequence>
<feature type="compositionally biased region" description="Low complexity" evidence="1">
    <location>
        <begin position="63"/>
        <end position="129"/>
    </location>
</feature>
<name>G0SCI4_CHATD</name>
<feature type="compositionally biased region" description="Basic and acidic residues" evidence="1">
    <location>
        <begin position="190"/>
        <end position="202"/>
    </location>
</feature>
<dbReference type="GeneID" id="18259772"/>
<evidence type="ECO:0000313" key="3">
    <source>
        <dbReference type="Proteomes" id="UP000008066"/>
    </source>
</evidence>
<evidence type="ECO:0000313" key="2">
    <source>
        <dbReference type="EMBL" id="EGS19110.1"/>
    </source>
</evidence>
<dbReference type="KEGG" id="cthr:CTHT_0057340"/>
<dbReference type="eggNOG" id="ENOG502RS5P">
    <property type="taxonomic scope" value="Eukaryota"/>
</dbReference>
<feature type="region of interest" description="Disordered" evidence="1">
    <location>
        <begin position="190"/>
        <end position="229"/>
    </location>
</feature>
<dbReference type="AlphaFoldDB" id="G0SCI4"/>
<proteinExistence type="predicted"/>